<sequence length="247" mass="27696">MSYRHFSAQVTRVTPLTPHMTRITLGGLEDFPGAGLDHRVKVFFPLPGEDRPVYPTGDDWWERWQREPVRAVFRTYTIRRHRPELGEVDIDFVLHGDEGPGSRWASNARPGDHVGLWGPRAEYAPPPGTDWVLLAGDETALPAIGAILESLPRDATARVFVEVASPEERQHLDAPKGAEVRWVHRSDGESLLAAVREAGLPPGRPYAWVAAESSAVKQIRRHLVDDRGIDREAIYFSGYWKRGAAQE</sequence>
<evidence type="ECO:0000259" key="1">
    <source>
        <dbReference type="PROSITE" id="PS51384"/>
    </source>
</evidence>
<dbReference type="PANTHER" id="PTHR30157:SF0">
    <property type="entry name" value="NADPH-DEPENDENT FERRIC-CHELATE REDUCTASE"/>
    <property type="match status" value="1"/>
</dbReference>
<dbReference type="PANTHER" id="PTHR30157">
    <property type="entry name" value="FERRIC REDUCTASE, NADPH-DEPENDENT"/>
    <property type="match status" value="1"/>
</dbReference>
<feature type="domain" description="FAD-binding FR-type" evidence="1">
    <location>
        <begin position="3"/>
        <end position="126"/>
    </location>
</feature>
<dbReference type="InterPro" id="IPR017938">
    <property type="entry name" value="Riboflavin_synthase-like_b-brl"/>
</dbReference>
<dbReference type="AlphaFoldDB" id="D1A2G8"/>
<dbReference type="Gene3D" id="3.40.50.80">
    <property type="entry name" value="Nucleotide-binding domain of ferredoxin-NADP reductase (FNR) module"/>
    <property type="match status" value="1"/>
</dbReference>
<dbReference type="eggNOG" id="COG2375">
    <property type="taxonomic scope" value="Bacteria"/>
</dbReference>
<dbReference type="EMBL" id="CP001738">
    <property type="protein sequence ID" value="ACY95988.1"/>
    <property type="molecule type" value="Genomic_DNA"/>
</dbReference>
<proteinExistence type="predicted"/>
<dbReference type="KEGG" id="tcu:Tcur_0387"/>
<dbReference type="HOGENOM" id="CLU_040923_2_1_11"/>
<dbReference type="InterPro" id="IPR039374">
    <property type="entry name" value="SIP_fam"/>
</dbReference>
<protein>
    <submittedName>
        <fullName evidence="2">Siderophore-interacting protein</fullName>
    </submittedName>
</protein>
<dbReference type="InterPro" id="IPR017927">
    <property type="entry name" value="FAD-bd_FR_type"/>
</dbReference>
<evidence type="ECO:0000313" key="3">
    <source>
        <dbReference type="Proteomes" id="UP000001918"/>
    </source>
</evidence>
<dbReference type="SUPFAM" id="SSF63380">
    <property type="entry name" value="Riboflavin synthase domain-like"/>
    <property type="match status" value="1"/>
</dbReference>
<dbReference type="GO" id="GO:0016491">
    <property type="term" value="F:oxidoreductase activity"/>
    <property type="evidence" value="ECO:0007669"/>
    <property type="project" value="InterPro"/>
</dbReference>
<dbReference type="PROSITE" id="PS51384">
    <property type="entry name" value="FAD_FR"/>
    <property type="match status" value="1"/>
</dbReference>
<evidence type="ECO:0000313" key="2">
    <source>
        <dbReference type="EMBL" id="ACY95988.1"/>
    </source>
</evidence>
<keyword evidence="3" id="KW-1185">Reference proteome</keyword>
<organism evidence="2 3">
    <name type="scientific">Thermomonospora curvata (strain ATCC 19995 / DSM 43183 / JCM 3096 / KCTC 9072 / NBRC 15933 / NCIMB 10081 / Henssen B9)</name>
    <dbReference type="NCBI Taxonomy" id="471852"/>
    <lineage>
        <taxon>Bacteria</taxon>
        <taxon>Bacillati</taxon>
        <taxon>Actinomycetota</taxon>
        <taxon>Actinomycetes</taxon>
        <taxon>Streptosporangiales</taxon>
        <taxon>Thermomonosporaceae</taxon>
        <taxon>Thermomonospora</taxon>
    </lineage>
</organism>
<accession>D1A2G8</accession>
<dbReference type="CDD" id="cd06193">
    <property type="entry name" value="siderophore_interacting"/>
    <property type="match status" value="1"/>
</dbReference>
<reference evidence="2 3" key="1">
    <citation type="journal article" date="2011" name="Stand. Genomic Sci.">
        <title>Complete genome sequence of Thermomonospora curvata type strain (B9).</title>
        <authorList>
            <person name="Chertkov O."/>
            <person name="Sikorski J."/>
            <person name="Nolan M."/>
            <person name="Lapidus A."/>
            <person name="Lucas S."/>
            <person name="Del Rio T.G."/>
            <person name="Tice H."/>
            <person name="Cheng J.F."/>
            <person name="Goodwin L."/>
            <person name="Pitluck S."/>
            <person name="Liolios K."/>
            <person name="Ivanova N."/>
            <person name="Mavromatis K."/>
            <person name="Mikhailova N."/>
            <person name="Ovchinnikova G."/>
            <person name="Pati A."/>
            <person name="Chen A."/>
            <person name="Palaniappan K."/>
            <person name="Djao O.D."/>
            <person name="Land M."/>
            <person name="Hauser L."/>
            <person name="Chang Y.J."/>
            <person name="Jeffries C.D."/>
            <person name="Brettin T."/>
            <person name="Han C."/>
            <person name="Detter J.C."/>
            <person name="Rohde M."/>
            <person name="Goker M."/>
            <person name="Woyke T."/>
            <person name="Bristow J."/>
            <person name="Eisen J.A."/>
            <person name="Markowitz V."/>
            <person name="Hugenholtz P."/>
            <person name="Klenk H.P."/>
            <person name="Kyrpides N.C."/>
        </authorList>
    </citation>
    <scope>NUCLEOTIDE SEQUENCE [LARGE SCALE GENOMIC DNA]</scope>
    <source>
        <strain evidence="3">ATCC 19995 / DSM 43183 / JCM 3096 / KCTC 9072 / NBRC 15933 / NCIMB 10081 / Henssen B9</strain>
    </source>
</reference>
<dbReference type="InterPro" id="IPR007037">
    <property type="entry name" value="SIP_rossman_dom"/>
</dbReference>
<name>D1A2G8_THECD</name>
<dbReference type="InterPro" id="IPR013113">
    <property type="entry name" value="SIP_FAD-bd"/>
</dbReference>
<dbReference type="InterPro" id="IPR039261">
    <property type="entry name" value="FNR_nucleotide-bd"/>
</dbReference>
<dbReference type="STRING" id="471852.Tcur_0387"/>
<dbReference type="Pfam" id="PF08021">
    <property type="entry name" value="FAD_binding_9"/>
    <property type="match status" value="1"/>
</dbReference>
<dbReference type="Pfam" id="PF04954">
    <property type="entry name" value="SIP"/>
    <property type="match status" value="1"/>
</dbReference>
<gene>
    <name evidence="2" type="ordered locus">Tcur_0387</name>
</gene>
<dbReference type="RefSeq" id="WP_012850772.1">
    <property type="nucleotide sequence ID" value="NC_013510.1"/>
</dbReference>
<dbReference type="Gene3D" id="2.40.30.10">
    <property type="entry name" value="Translation factors"/>
    <property type="match status" value="1"/>
</dbReference>
<dbReference type="Proteomes" id="UP000001918">
    <property type="component" value="Chromosome"/>
</dbReference>